<comment type="caution">
    <text evidence="4">The sequence shown here is derived from an EMBL/GenBank/DDBJ whole genome shotgun (WGS) entry which is preliminary data.</text>
</comment>
<evidence type="ECO:0000256" key="2">
    <source>
        <dbReference type="SAM" id="MobiDB-lite"/>
    </source>
</evidence>
<reference evidence="5" key="1">
    <citation type="journal article" date="2023" name="Commun. Biol.">
        <title>Genome analysis of Parmales, the sister group of diatoms, reveals the evolutionary specialization of diatoms from phago-mixotrophs to photoautotrophs.</title>
        <authorList>
            <person name="Ban H."/>
            <person name="Sato S."/>
            <person name="Yoshikawa S."/>
            <person name="Yamada K."/>
            <person name="Nakamura Y."/>
            <person name="Ichinomiya M."/>
            <person name="Sato N."/>
            <person name="Blanc-Mathieu R."/>
            <person name="Endo H."/>
            <person name="Kuwata A."/>
            <person name="Ogata H."/>
        </authorList>
    </citation>
    <scope>NUCLEOTIDE SEQUENCE [LARGE SCALE GENOMIC DNA]</scope>
</reference>
<gene>
    <name evidence="4" type="ORF">TrCOL_g10420</name>
</gene>
<sequence>MDAIGNALNKTYDAITGLRNGSQDHGRDYGSYKKGKNKSGNKSGTGVPQEPQQQQRNIQEDQRAAIEKRQKEEEEKRERRQKKEGDGEAAEVRETDIYRPYKPARFDGGKSHPDPVVENATLSATPPPPITYNLNIPSKIITDGKLSALQLEAVIYGSQKMEQFLPSVDEKAKSVREAHREKQREALRNSEEQLAVTQLIQQQRNASEQETSNGLKIREMVRTKPKDFYNDSEYKQLQSANLTLRMELQQIRIALTTAKQALATIEKKHNNKRKELELTELVHDGGERKGFFLGDGAGMGKGRTLAGFIAENYSRGRRKAIWISVSKDLMVDAQRDLTDLGMPALAESAQLLNKVKYKDNIKQDTVLFATYQSLIGKSGKRTRLAQIIEWAGGDDYDGLILFDECHKAKNLAADAGKKSSKTAIAVQEIQKLLPNARVVYCSATGVSEPKNMAFMNRLGLWGTGTSFNDFAEYLEFLTGIGNGGSEMYALHLKKQGQLLSRTLSYEGADFQLIEGVMDEHVRVAYEMGTKVFTDLLFLLEMHVLPAKGELDDARLTRERLEARGGDPQYNEVLDDIYADSDSDYDDELDVERTERRKNRERKAKSTKALFFGNERNLGAKLI</sequence>
<evidence type="ECO:0000259" key="3">
    <source>
        <dbReference type="PROSITE" id="PS51192"/>
    </source>
</evidence>
<keyword evidence="5" id="KW-1185">Reference proteome</keyword>
<proteinExistence type="predicted"/>
<dbReference type="AlphaFoldDB" id="A0A9W7GK56"/>
<feature type="coiled-coil region" evidence="1">
    <location>
        <begin position="248"/>
        <end position="275"/>
    </location>
</feature>
<dbReference type="Pfam" id="PF13872">
    <property type="entry name" value="AAA_34"/>
    <property type="match status" value="1"/>
</dbReference>
<feature type="domain" description="Helicase ATP-binding" evidence="3">
    <location>
        <begin position="282"/>
        <end position="444"/>
    </location>
</feature>
<evidence type="ECO:0000313" key="5">
    <source>
        <dbReference type="Proteomes" id="UP001165065"/>
    </source>
</evidence>
<evidence type="ECO:0000313" key="4">
    <source>
        <dbReference type="EMBL" id="GMI45543.1"/>
    </source>
</evidence>
<feature type="region of interest" description="Disordered" evidence="2">
    <location>
        <begin position="14"/>
        <end position="124"/>
    </location>
</feature>
<dbReference type="InterPro" id="IPR039187">
    <property type="entry name" value="SNO_AAA"/>
</dbReference>
<dbReference type="GO" id="GO:0031490">
    <property type="term" value="F:chromatin DNA binding"/>
    <property type="evidence" value="ECO:0007669"/>
    <property type="project" value="TreeGrafter"/>
</dbReference>
<dbReference type="Proteomes" id="UP001165065">
    <property type="component" value="Unassembled WGS sequence"/>
</dbReference>
<dbReference type="OrthoDB" id="421838at2759"/>
<dbReference type="GO" id="GO:0042393">
    <property type="term" value="F:histone binding"/>
    <property type="evidence" value="ECO:0007669"/>
    <property type="project" value="TreeGrafter"/>
</dbReference>
<dbReference type="GO" id="GO:0005634">
    <property type="term" value="C:nucleus"/>
    <property type="evidence" value="ECO:0007669"/>
    <property type="project" value="TreeGrafter"/>
</dbReference>
<keyword evidence="1" id="KW-0175">Coiled coil</keyword>
<feature type="compositionally biased region" description="Basic and acidic residues" evidence="2">
    <location>
        <begin position="58"/>
        <end position="115"/>
    </location>
</feature>
<feature type="compositionally biased region" description="Low complexity" evidence="2">
    <location>
        <begin position="40"/>
        <end position="57"/>
    </location>
</feature>
<name>A0A9W7GK56_9STRA</name>
<dbReference type="InterPro" id="IPR027417">
    <property type="entry name" value="P-loop_NTPase"/>
</dbReference>
<dbReference type="Gene3D" id="3.40.50.300">
    <property type="entry name" value="P-loop containing nucleotide triphosphate hydrolases"/>
    <property type="match status" value="1"/>
</dbReference>
<dbReference type="PANTHER" id="PTHR12706">
    <property type="entry name" value="STRAWBERRY NOTCH-RELATED"/>
    <property type="match status" value="1"/>
</dbReference>
<dbReference type="GO" id="GO:0006355">
    <property type="term" value="P:regulation of DNA-templated transcription"/>
    <property type="evidence" value="ECO:0007669"/>
    <property type="project" value="InterPro"/>
</dbReference>
<protein>
    <recommendedName>
        <fullName evidence="3">Helicase ATP-binding domain-containing protein</fullName>
    </recommendedName>
</protein>
<accession>A0A9W7GK56</accession>
<evidence type="ECO:0000256" key="1">
    <source>
        <dbReference type="SAM" id="Coils"/>
    </source>
</evidence>
<dbReference type="InterPro" id="IPR026741">
    <property type="entry name" value="SNO"/>
</dbReference>
<organism evidence="4 5">
    <name type="scientific">Triparma columacea</name>
    <dbReference type="NCBI Taxonomy" id="722753"/>
    <lineage>
        <taxon>Eukaryota</taxon>
        <taxon>Sar</taxon>
        <taxon>Stramenopiles</taxon>
        <taxon>Ochrophyta</taxon>
        <taxon>Bolidophyceae</taxon>
        <taxon>Parmales</taxon>
        <taxon>Triparmaceae</taxon>
        <taxon>Triparma</taxon>
    </lineage>
</organism>
<dbReference type="PANTHER" id="PTHR12706:SF30">
    <property type="entry name" value="PROTEIN STRAWBERRY NOTCH-RELATED"/>
    <property type="match status" value="1"/>
</dbReference>
<dbReference type="InterPro" id="IPR014001">
    <property type="entry name" value="Helicase_ATP-bd"/>
</dbReference>
<dbReference type="PROSITE" id="PS51192">
    <property type="entry name" value="HELICASE_ATP_BIND_1"/>
    <property type="match status" value="1"/>
</dbReference>
<feature type="compositionally biased region" description="Basic and acidic residues" evidence="2">
    <location>
        <begin position="22"/>
        <end position="31"/>
    </location>
</feature>
<dbReference type="EMBL" id="BRYA01000253">
    <property type="protein sequence ID" value="GMI45543.1"/>
    <property type="molecule type" value="Genomic_DNA"/>
</dbReference>
<dbReference type="SUPFAM" id="SSF52540">
    <property type="entry name" value="P-loop containing nucleoside triphosphate hydrolases"/>
    <property type="match status" value="1"/>
</dbReference>